<dbReference type="EMBL" id="CP136864">
    <property type="protein sequence ID" value="WOJ92148.1"/>
    <property type="molecule type" value="Genomic_DNA"/>
</dbReference>
<keyword evidence="1" id="KW-1133">Transmembrane helix</keyword>
<reference evidence="2 3" key="1">
    <citation type="submission" date="2023-10" db="EMBL/GenBank/DDBJ databases">
        <title>Two novel species belonging to the OM43/NOR5 clade.</title>
        <authorList>
            <person name="Park M."/>
        </authorList>
    </citation>
    <scope>NUCLEOTIDE SEQUENCE [LARGE SCALE GENOMIC DNA]</scope>
    <source>
        <strain evidence="2 3">IMCC43200</strain>
    </source>
</reference>
<gene>
    <name evidence="2" type="ORF">R0135_10145</name>
</gene>
<evidence type="ECO:0000313" key="3">
    <source>
        <dbReference type="Proteomes" id="UP001626537"/>
    </source>
</evidence>
<sequence>MILRSLTKHVTDQNWFAVALDFAIVVFGVYVGLQVQEWSDMRALEASEAQYLAELHEEITQNTKLTSSTVEGMNDVVSSGKRALEFLQSDRRCEEDCWRVLVDLFVASQVFRPAVSTTVYEEMQRLGFPRSMSVRSAVDDYYVLNATAYLGVDSSPKYRVSFRELITVEAHEQLWSQCHKLDGYLEYLIADCPPGMSTQSTRVMLDRIRSRPEVLDQLRYWIGMHSLWIPVFNDMLIQAKHATSAIEAEQAGN</sequence>
<keyword evidence="1" id="KW-0472">Membrane</keyword>
<name>A0ABZ0HZH6_9GAMM</name>
<organism evidence="2 3">
    <name type="scientific">Congregibacter variabilis</name>
    <dbReference type="NCBI Taxonomy" id="3081200"/>
    <lineage>
        <taxon>Bacteria</taxon>
        <taxon>Pseudomonadati</taxon>
        <taxon>Pseudomonadota</taxon>
        <taxon>Gammaproteobacteria</taxon>
        <taxon>Cellvibrionales</taxon>
        <taxon>Halieaceae</taxon>
        <taxon>Congregibacter</taxon>
    </lineage>
</organism>
<dbReference type="Proteomes" id="UP001626537">
    <property type="component" value="Chromosome"/>
</dbReference>
<evidence type="ECO:0000313" key="2">
    <source>
        <dbReference type="EMBL" id="WOJ92148.1"/>
    </source>
</evidence>
<dbReference type="RefSeq" id="WP_407346730.1">
    <property type="nucleotide sequence ID" value="NZ_CP136864.1"/>
</dbReference>
<evidence type="ECO:0000256" key="1">
    <source>
        <dbReference type="SAM" id="Phobius"/>
    </source>
</evidence>
<keyword evidence="3" id="KW-1185">Reference proteome</keyword>
<proteinExistence type="predicted"/>
<keyword evidence="1" id="KW-0812">Transmembrane</keyword>
<protein>
    <submittedName>
        <fullName evidence="2">Uncharacterized protein</fullName>
    </submittedName>
</protein>
<feature type="transmembrane region" description="Helical" evidence="1">
    <location>
        <begin position="15"/>
        <end position="33"/>
    </location>
</feature>
<accession>A0ABZ0HZH6</accession>